<dbReference type="PANTHER" id="PTHR30388:SF6">
    <property type="entry name" value="XANTHINE DEHYDROGENASE SUBUNIT A-RELATED"/>
    <property type="match status" value="1"/>
</dbReference>
<dbReference type="STRING" id="871963.Desdi_3275"/>
<dbReference type="OrthoDB" id="2889025at2"/>
<evidence type="ECO:0000313" key="2">
    <source>
        <dbReference type="EMBL" id="AGA70669.1"/>
    </source>
</evidence>
<dbReference type="Pfam" id="PF02625">
    <property type="entry name" value="XdhC_CoxI"/>
    <property type="match status" value="1"/>
</dbReference>
<evidence type="ECO:0000313" key="3">
    <source>
        <dbReference type="Proteomes" id="UP000010797"/>
    </source>
</evidence>
<dbReference type="eggNOG" id="COG1975">
    <property type="taxonomic scope" value="Bacteria"/>
</dbReference>
<dbReference type="InterPro" id="IPR052698">
    <property type="entry name" value="MoCofactor_Util/Proc"/>
</dbReference>
<accession>L0FA29</accession>
<feature type="domain" description="XdhC- CoxI" evidence="1">
    <location>
        <begin position="13"/>
        <end position="75"/>
    </location>
</feature>
<dbReference type="RefSeq" id="WP_015263628.1">
    <property type="nucleotide sequence ID" value="NC_019903.1"/>
</dbReference>
<proteinExistence type="predicted"/>
<dbReference type="AlphaFoldDB" id="L0FA29"/>
<dbReference type="EMBL" id="CP003344">
    <property type="protein sequence ID" value="AGA70669.1"/>
    <property type="molecule type" value="Genomic_DNA"/>
</dbReference>
<dbReference type="PANTHER" id="PTHR30388">
    <property type="entry name" value="ALDEHYDE OXIDOREDUCTASE MOLYBDENUM COFACTOR ASSEMBLY PROTEIN"/>
    <property type="match status" value="1"/>
</dbReference>
<dbReference type="InterPro" id="IPR003777">
    <property type="entry name" value="XdhC_CoxI"/>
</dbReference>
<sequence length="104" mass="10969">MDHKVIVAISQLKGEKAVLATIVSTKGSTPRKAGAQVLFFQDGRTIGTIGGGCGEAEARGHALNALQRKEPLLIQVDLTHEIAEQEGMVCGGKMDIFLEPLIGS</sequence>
<name>L0FA29_DESDL</name>
<dbReference type="KEGG" id="ddl:Desdi_3275"/>
<gene>
    <name evidence="2" type="ordered locus">Desdi_3275</name>
</gene>
<protein>
    <submittedName>
        <fullName evidence="2">Xanthine and CO dehydrogenases maturation factor, XdhC/CoxF family</fullName>
    </submittedName>
</protein>
<organism evidence="2 3">
    <name type="scientific">Desulfitobacterium dichloroeliminans (strain LMG P-21439 / DCA1)</name>
    <dbReference type="NCBI Taxonomy" id="871963"/>
    <lineage>
        <taxon>Bacteria</taxon>
        <taxon>Bacillati</taxon>
        <taxon>Bacillota</taxon>
        <taxon>Clostridia</taxon>
        <taxon>Eubacteriales</taxon>
        <taxon>Desulfitobacteriaceae</taxon>
        <taxon>Desulfitobacterium</taxon>
    </lineage>
</organism>
<dbReference type="Proteomes" id="UP000010797">
    <property type="component" value="Chromosome"/>
</dbReference>
<reference evidence="3" key="1">
    <citation type="submission" date="2012-02" db="EMBL/GenBank/DDBJ databases">
        <title>Complete sequence of Desulfitobacterium dichloroeliminans LMG P-21439.</title>
        <authorList>
            <person name="Lucas S."/>
            <person name="Han J."/>
            <person name="Lapidus A."/>
            <person name="Cheng J.-F."/>
            <person name="Goodwin L."/>
            <person name="Pitluck S."/>
            <person name="Peters L."/>
            <person name="Ovchinnikova G."/>
            <person name="Teshima H."/>
            <person name="Detter J.C."/>
            <person name="Han C."/>
            <person name="Tapia R."/>
            <person name="Land M."/>
            <person name="Hauser L."/>
            <person name="Kyrpides N."/>
            <person name="Ivanova N."/>
            <person name="Pagani I."/>
            <person name="Kruse T."/>
            <person name="de Vos W.M."/>
            <person name="Boon N."/>
            <person name="Smidt H."/>
            <person name="Woyke T."/>
        </authorList>
    </citation>
    <scope>NUCLEOTIDE SEQUENCE [LARGE SCALE GENOMIC DNA]</scope>
    <source>
        <strain evidence="3">LMG P-21439 / DCA1</strain>
    </source>
</reference>
<evidence type="ECO:0000259" key="1">
    <source>
        <dbReference type="Pfam" id="PF02625"/>
    </source>
</evidence>
<dbReference type="HOGENOM" id="CLU_154250_1_0_9"/>
<keyword evidence="3" id="KW-1185">Reference proteome</keyword>